<name>A0A540MTJ7_MALBA</name>
<dbReference type="EMBL" id="VIEB01000182">
    <property type="protein sequence ID" value="TQE02102.1"/>
    <property type="molecule type" value="Genomic_DNA"/>
</dbReference>
<comment type="caution">
    <text evidence="1">The sequence shown here is derived from an EMBL/GenBank/DDBJ whole genome shotgun (WGS) entry which is preliminary data.</text>
</comment>
<dbReference type="AlphaFoldDB" id="A0A540MTJ7"/>
<protein>
    <submittedName>
        <fullName evidence="1">Uncharacterized protein</fullName>
    </submittedName>
</protein>
<evidence type="ECO:0000313" key="2">
    <source>
        <dbReference type="Proteomes" id="UP000315295"/>
    </source>
</evidence>
<organism evidence="1 2">
    <name type="scientific">Malus baccata</name>
    <name type="common">Siberian crab apple</name>
    <name type="synonym">Pyrus baccata</name>
    <dbReference type="NCBI Taxonomy" id="106549"/>
    <lineage>
        <taxon>Eukaryota</taxon>
        <taxon>Viridiplantae</taxon>
        <taxon>Streptophyta</taxon>
        <taxon>Embryophyta</taxon>
        <taxon>Tracheophyta</taxon>
        <taxon>Spermatophyta</taxon>
        <taxon>Magnoliopsida</taxon>
        <taxon>eudicotyledons</taxon>
        <taxon>Gunneridae</taxon>
        <taxon>Pentapetalae</taxon>
        <taxon>rosids</taxon>
        <taxon>fabids</taxon>
        <taxon>Rosales</taxon>
        <taxon>Rosaceae</taxon>
        <taxon>Amygdaloideae</taxon>
        <taxon>Maleae</taxon>
        <taxon>Malus</taxon>
    </lineage>
</organism>
<sequence length="106" mass="12449">MVEIEKSRTFSHILERRVCDTLIEFISSDFGYDNYYVLHAMRFVDFVSVDKTLCFFDRNFDVHRLLSVEDKFLIGEVMKELVCKVYPKSAMYSDFSKPSSMGSFIS</sequence>
<dbReference type="Proteomes" id="UP000315295">
    <property type="component" value="Unassembled WGS sequence"/>
</dbReference>
<reference evidence="1 2" key="1">
    <citation type="journal article" date="2019" name="G3 (Bethesda)">
        <title>Sequencing of a Wild Apple (Malus baccata) Genome Unravels the Differences Between Cultivated and Wild Apple Species Regarding Disease Resistance and Cold Tolerance.</title>
        <authorList>
            <person name="Chen X."/>
        </authorList>
    </citation>
    <scope>NUCLEOTIDE SEQUENCE [LARGE SCALE GENOMIC DNA]</scope>
    <source>
        <strain evidence="2">cv. Shandingzi</strain>
        <tissue evidence="1">Leaves</tissue>
    </source>
</reference>
<proteinExistence type="predicted"/>
<keyword evidence="2" id="KW-1185">Reference proteome</keyword>
<gene>
    <name evidence="1" type="ORF">C1H46_012288</name>
</gene>
<accession>A0A540MTJ7</accession>
<evidence type="ECO:0000313" key="1">
    <source>
        <dbReference type="EMBL" id="TQE02102.1"/>
    </source>
</evidence>